<proteinExistence type="predicted"/>
<gene>
    <name evidence="2" type="ORF">AMATHDRAFT_48568</name>
</gene>
<name>A0A2A9NGA9_9AGAR</name>
<feature type="region of interest" description="Disordered" evidence="1">
    <location>
        <begin position="50"/>
        <end position="71"/>
    </location>
</feature>
<feature type="compositionally biased region" description="Basic residues" evidence="1">
    <location>
        <begin position="455"/>
        <end position="464"/>
    </location>
</feature>
<feature type="compositionally biased region" description="Polar residues" evidence="1">
    <location>
        <begin position="59"/>
        <end position="71"/>
    </location>
</feature>
<evidence type="ECO:0000256" key="1">
    <source>
        <dbReference type="SAM" id="MobiDB-lite"/>
    </source>
</evidence>
<accession>A0A2A9NGA9</accession>
<feature type="region of interest" description="Disordered" evidence="1">
    <location>
        <begin position="433"/>
        <end position="473"/>
    </location>
</feature>
<protein>
    <submittedName>
        <fullName evidence="2">Uncharacterized protein</fullName>
    </submittedName>
</protein>
<organism evidence="2 3">
    <name type="scientific">Amanita thiersii Skay4041</name>
    <dbReference type="NCBI Taxonomy" id="703135"/>
    <lineage>
        <taxon>Eukaryota</taxon>
        <taxon>Fungi</taxon>
        <taxon>Dikarya</taxon>
        <taxon>Basidiomycota</taxon>
        <taxon>Agaricomycotina</taxon>
        <taxon>Agaricomycetes</taxon>
        <taxon>Agaricomycetidae</taxon>
        <taxon>Agaricales</taxon>
        <taxon>Pluteineae</taxon>
        <taxon>Amanitaceae</taxon>
        <taxon>Amanita</taxon>
    </lineage>
</organism>
<dbReference type="Proteomes" id="UP000242287">
    <property type="component" value="Unassembled WGS sequence"/>
</dbReference>
<evidence type="ECO:0000313" key="2">
    <source>
        <dbReference type="EMBL" id="PFH49659.1"/>
    </source>
</evidence>
<keyword evidence="3" id="KW-1185">Reference proteome</keyword>
<evidence type="ECO:0000313" key="3">
    <source>
        <dbReference type="Proteomes" id="UP000242287"/>
    </source>
</evidence>
<reference evidence="2 3" key="1">
    <citation type="submission" date="2014-02" db="EMBL/GenBank/DDBJ databases">
        <title>Transposable element dynamics among asymbiotic and ectomycorrhizal Amanita fungi.</title>
        <authorList>
            <consortium name="DOE Joint Genome Institute"/>
            <person name="Hess J."/>
            <person name="Skrede I."/>
            <person name="Wolfe B."/>
            <person name="LaButti K."/>
            <person name="Ohm R.A."/>
            <person name="Grigoriev I.V."/>
            <person name="Pringle A."/>
        </authorList>
    </citation>
    <scope>NUCLEOTIDE SEQUENCE [LARGE SCALE GENOMIC DNA]</scope>
    <source>
        <strain evidence="2 3">SKay4041</strain>
    </source>
</reference>
<dbReference type="OrthoDB" id="2997660at2759"/>
<sequence>MLFDSLRRFIFNLAAPEQRETFGGMQIDSSTPSFWSSDKAVTTWTSMRAPATRNERATARQQPGYNRNATSASECVASANLPFGNGKSDISNSRKPLFTAETNDNTVNKVNHSVTVYINKKSTHQRNYATRLTRKEDPPQSQITADLKKHGIKVRDFATPQEVAKSNLQPVPDLFNPKQGIAVYEYGLRYPSLRRPIPGQVLRRLLDIGWVSTQEVQRRCGARDLHALLVYDEYVKGQELEGHIQYPWRPCCRIEDVPDFNQRLEYLREHIEMLASVDLLANENETRYFMSKLEDDMRLARMILDKLDNDQEALVKLGVSSVPWDAAAISRILEIMNPFLPPLPELMAEKLRKRPSEVINVDEEPMGQRSSKRLRRSSPPTGPSDIPAYVNIPVPPNFAEFLASGDPLSVVSTLFNGQSTASSLSVNQYTIAEQGNRRSRKRMRGSAGDAVGTQNRRRSQRLSGKRAPPIVID</sequence>
<dbReference type="AlphaFoldDB" id="A0A2A9NGA9"/>
<feature type="region of interest" description="Disordered" evidence="1">
    <location>
        <begin position="357"/>
        <end position="388"/>
    </location>
</feature>
<dbReference type="EMBL" id="KZ302023">
    <property type="protein sequence ID" value="PFH49659.1"/>
    <property type="molecule type" value="Genomic_DNA"/>
</dbReference>